<accession>A0A385YV17</accession>
<feature type="transmembrane region" description="Helical" evidence="1">
    <location>
        <begin position="77"/>
        <end position="97"/>
    </location>
</feature>
<gene>
    <name evidence="2" type="ORF">D3873_12105</name>
</gene>
<dbReference type="InterPro" id="IPR026369">
    <property type="entry name" value="CxxC_20_CxxC"/>
</dbReference>
<evidence type="ECO:0000313" key="3">
    <source>
        <dbReference type="Proteomes" id="UP000265725"/>
    </source>
</evidence>
<keyword evidence="1" id="KW-0812">Transmembrane</keyword>
<dbReference type="NCBIfam" id="TIGR04104">
    <property type="entry name" value="cxxc_20_cxxc"/>
    <property type="match status" value="1"/>
</dbReference>
<keyword evidence="1" id="KW-0472">Membrane</keyword>
<name>A0A385YV17_9BACL</name>
<keyword evidence="3" id="KW-1185">Reference proteome</keyword>
<dbReference type="Proteomes" id="UP000265725">
    <property type="component" value="Chromosome"/>
</dbReference>
<organism evidence="2 3">
    <name type="scientific">Paenisporosarcina cavernae</name>
    <dbReference type="NCBI Taxonomy" id="2320858"/>
    <lineage>
        <taxon>Bacteria</taxon>
        <taxon>Bacillati</taxon>
        <taxon>Bacillota</taxon>
        <taxon>Bacilli</taxon>
        <taxon>Bacillales</taxon>
        <taxon>Caryophanaceae</taxon>
        <taxon>Paenisporosarcina</taxon>
    </lineage>
</organism>
<protein>
    <recommendedName>
        <fullName evidence="4">Cxxc_20_cxxc protein</fullName>
    </recommendedName>
</protein>
<dbReference type="EMBL" id="CP032418">
    <property type="protein sequence ID" value="AYC30536.1"/>
    <property type="molecule type" value="Genomic_DNA"/>
</dbReference>
<dbReference type="KEGG" id="paek:D3873_12105"/>
<evidence type="ECO:0008006" key="4">
    <source>
        <dbReference type="Google" id="ProtNLM"/>
    </source>
</evidence>
<dbReference type="AlphaFoldDB" id="A0A385YV17"/>
<reference evidence="3" key="1">
    <citation type="submission" date="2018-09" db="EMBL/GenBank/DDBJ databases">
        <authorList>
            <person name="Zhu H."/>
        </authorList>
    </citation>
    <scope>NUCLEOTIDE SEQUENCE [LARGE SCALE GENOMIC DNA]</scope>
    <source>
        <strain evidence="3">K2R23-3</strain>
    </source>
</reference>
<keyword evidence="1" id="KW-1133">Transmembrane helix</keyword>
<dbReference type="RefSeq" id="WP_119884253.1">
    <property type="nucleotide sequence ID" value="NZ_CP032418.1"/>
</dbReference>
<evidence type="ECO:0000313" key="2">
    <source>
        <dbReference type="EMBL" id="AYC30536.1"/>
    </source>
</evidence>
<evidence type="ECO:0000256" key="1">
    <source>
        <dbReference type="SAM" id="Phobius"/>
    </source>
</evidence>
<sequence length="103" mass="12230">MRGENLMQSCENCGEKFTWKQIWKSMNLAYRPIYCKKCGTVYKVPFDQKWKVAFIISFPLLILEFFSFPIFEVSLRSSLIILLSWTVVVMLSLPFTIRYKKIT</sequence>
<proteinExistence type="predicted"/>
<dbReference type="OrthoDB" id="2970506at2"/>
<feature type="transmembrane region" description="Helical" evidence="1">
    <location>
        <begin position="52"/>
        <end position="71"/>
    </location>
</feature>